<feature type="transmembrane region" description="Helical" evidence="7">
    <location>
        <begin position="218"/>
        <end position="240"/>
    </location>
</feature>
<name>A0A0B2X585_METAS</name>
<feature type="transmembrane region" description="Helical" evidence="7">
    <location>
        <begin position="107"/>
        <end position="125"/>
    </location>
</feature>
<dbReference type="PANTHER" id="PTHR33048:SF151">
    <property type="entry name" value="INTEGRAL MEMBRANE PROTEIN"/>
    <property type="match status" value="1"/>
</dbReference>
<feature type="transmembrane region" description="Helical" evidence="7">
    <location>
        <begin position="66"/>
        <end position="87"/>
    </location>
</feature>
<feature type="transmembrane region" description="Helical" evidence="7">
    <location>
        <begin position="260"/>
        <end position="284"/>
    </location>
</feature>
<feature type="transmembrane region" description="Helical" evidence="7">
    <location>
        <begin position="178"/>
        <end position="197"/>
    </location>
</feature>
<dbReference type="RefSeq" id="XP_040681680.1">
    <property type="nucleotide sequence ID" value="XM_040820192.1"/>
</dbReference>
<dbReference type="GeneID" id="63735848"/>
<sequence>MAFDNSDSKLPGLPGYDARNLQPWTVQVVLTVTVLALVAVGLRLLSRRVKHQQLWLDDKMIMFSMGWNLAVVGFIFAMYSSGLGLHADNVDAADMVTMAKWLVVAEILYAWNLGWTKMSLLLMYYRIFRTPYFKKVAWIVGSFVWAWVVCITFLFVFICVPVEKLWYPQLPGRCIHQVGTWISNAASTILTDLIILLMPIPQIWRLRLRKTEKIGLTLAFSLGFFVVFASAYRTSVLFTYTATDPTYTLAPTVGWTAIEMSAGIVSACLPTLLPIVLCCARALGLTRTASVPSRETNVPPTFGGSGGKKVKLKHGPNTLTNFSIRGEDDDGRGGRKSPFYRLPDSAESESVKSHPVDSSGECPEVSSEPNLRPDTEGYGHCVKSYTANGNGSHGDNIPLQGIRVQTDFQSSTSRER</sequence>
<organism evidence="9 10">
    <name type="scientific">Metarhizium album (strain ARSEF 1941)</name>
    <dbReference type="NCBI Taxonomy" id="1081103"/>
    <lineage>
        <taxon>Eukaryota</taxon>
        <taxon>Fungi</taxon>
        <taxon>Dikarya</taxon>
        <taxon>Ascomycota</taxon>
        <taxon>Pezizomycotina</taxon>
        <taxon>Sordariomycetes</taxon>
        <taxon>Hypocreomycetidae</taxon>
        <taxon>Hypocreales</taxon>
        <taxon>Clavicipitaceae</taxon>
        <taxon>Metarhizium</taxon>
    </lineage>
</organism>
<evidence type="ECO:0000256" key="3">
    <source>
        <dbReference type="ARBA" id="ARBA00022989"/>
    </source>
</evidence>
<evidence type="ECO:0000256" key="5">
    <source>
        <dbReference type="ARBA" id="ARBA00038359"/>
    </source>
</evidence>
<feature type="transmembrane region" description="Helical" evidence="7">
    <location>
        <begin position="137"/>
        <end position="158"/>
    </location>
</feature>
<dbReference type="GO" id="GO:0016020">
    <property type="term" value="C:membrane"/>
    <property type="evidence" value="ECO:0007669"/>
    <property type="project" value="UniProtKB-SubCell"/>
</dbReference>
<comment type="subcellular location">
    <subcellularLocation>
        <location evidence="1">Membrane</location>
        <topology evidence="1">Multi-pass membrane protein</topology>
    </subcellularLocation>
</comment>
<feature type="compositionally biased region" description="Polar residues" evidence="6">
    <location>
        <begin position="406"/>
        <end position="416"/>
    </location>
</feature>
<evidence type="ECO:0000256" key="4">
    <source>
        <dbReference type="ARBA" id="ARBA00023136"/>
    </source>
</evidence>
<keyword evidence="4 7" id="KW-0472">Membrane</keyword>
<feature type="domain" description="Rhodopsin" evidence="8">
    <location>
        <begin position="42"/>
        <end position="275"/>
    </location>
</feature>
<evidence type="ECO:0000256" key="1">
    <source>
        <dbReference type="ARBA" id="ARBA00004141"/>
    </source>
</evidence>
<keyword evidence="2 7" id="KW-0812">Transmembrane</keyword>
<dbReference type="InterPro" id="IPR052337">
    <property type="entry name" value="SAT4-like"/>
</dbReference>
<evidence type="ECO:0000259" key="8">
    <source>
        <dbReference type="Pfam" id="PF20684"/>
    </source>
</evidence>
<evidence type="ECO:0000313" key="9">
    <source>
        <dbReference type="EMBL" id="KHO00615.1"/>
    </source>
</evidence>
<comment type="similarity">
    <text evidence="5">Belongs to the SAT4 family.</text>
</comment>
<dbReference type="Proteomes" id="UP000030816">
    <property type="component" value="Unassembled WGS sequence"/>
</dbReference>
<proteinExistence type="inferred from homology"/>
<dbReference type="EMBL" id="AZHE01000002">
    <property type="protein sequence ID" value="KHO00615.1"/>
    <property type="molecule type" value="Genomic_DNA"/>
</dbReference>
<protein>
    <recommendedName>
        <fullName evidence="8">Rhodopsin domain-containing protein</fullName>
    </recommendedName>
</protein>
<dbReference type="AlphaFoldDB" id="A0A0B2X585"/>
<reference evidence="9 10" key="1">
    <citation type="journal article" date="2014" name="Proc. Natl. Acad. Sci. U.S.A.">
        <title>Trajectory and genomic determinants of fungal-pathogen speciation and host adaptation.</title>
        <authorList>
            <person name="Hu X."/>
            <person name="Xiao G."/>
            <person name="Zheng P."/>
            <person name="Shang Y."/>
            <person name="Su Y."/>
            <person name="Zhang X."/>
            <person name="Liu X."/>
            <person name="Zhan S."/>
            <person name="St Leger R.J."/>
            <person name="Wang C."/>
        </authorList>
    </citation>
    <scope>NUCLEOTIDE SEQUENCE [LARGE SCALE GENOMIC DNA]</scope>
    <source>
        <strain evidence="9 10">ARSEF 1941</strain>
    </source>
</reference>
<evidence type="ECO:0000256" key="2">
    <source>
        <dbReference type="ARBA" id="ARBA00022692"/>
    </source>
</evidence>
<accession>A0A0B2X585</accession>
<keyword evidence="3 7" id="KW-1133">Transmembrane helix</keyword>
<feature type="transmembrane region" description="Helical" evidence="7">
    <location>
        <begin position="24"/>
        <end position="45"/>
    </location>
</feature>
<evidence type="ECO:0000256" key="7">
    <source>
        <dbReference type="SAM" id="Phobius"/>
    </source>
</evidence>
<dbReference type="STRING" id="1081103.A0A0B2X585"/>
<evidence type="ECO:0000313" key="10">
    <source>
        <dbReference type="Proteomes" id="UP000030816"/>
    </source>
</evidence>
<gene>
    <name evidence="9" type="ORF">MAM_01393</name>
</gene>
<keyword evidence="10" id="KW-1185">Reference proteome</keyword>
<dbReference type="PANTHER" id="PTHR33048">
    <property type="entry name" value="PTH11-LIKE INTEGRAL MEMBRANE PROTEIN (AFU_ORTHOLOGUE AFUA_5G11245)"/>
    <property type="match status" value="1"/>
</dbReference>
<comment type="caution">
    <text evidence="9">The sequence shown here is derived from an EMBL/GenBank/DDBJ whole genome shotgun (WGS) entry which is preliminary data.</text>
</comment>
<dbReference type="HOGENOM" id="CLU_028200_0_0_1"/>
<dbReference type="OrthoDB" id="3934549at2759"/>
<dbReference type="Pfam" id="PF20684">
    <property type="entry name" value="Fung_rhodopsin"/>
    <property type="match status" value="1"/>
</dbReference>
<dbReference type="InterPro" id="IPR049326">
    <property type="entry name" value="Rhodopsin_dom_fungi"/>
</dbReference>
<evidence type="ECO:0000256" key="6">
    <source>
        <dbReference type="SAM" id="MobiDB-lite"/>
    </source>
</evidence>
<feature type="region of interest" description="Disordered" evidence="6">
    <location>
        <begin position="293"/>
        <end position="416"/>
    </location>
</feature>